<reference evidence="2 3" key="1">
    <citation type="submission" date="2024-01" db="EMBL/GenBank/DDBJ databases">
        <authorList>
            <person name="Kunselman E."/>
        </authorList>
    </citation>
    <scope>NUCLEOTIDE SEQUENCE [LARGE SCALE GENOMIC DNA]</scope>
    <source>
        <strain evidence="2">2 abalone samples</strain>
    </source>
</reference>
<dbReference type="EMBL" id="CAWVOK010000014">
    <property type="protein sequence ID" value="CAK8162798.1"/>
    <property type="molecule type" value="Genomic_DNA"/>
</dbReference>
<feature type="transmembrane region" description="Helical" evidence="1">
    <location>
        <begin position="84"/>
        <end position="106"/>
    </location>
</feature>
<evidence type="ECO:0000256" key="1">
    <source>
        <dbReference type="SAM" id="Phobius"/>
    </source>
</evidence>
<comment type="caution">
    <text evidence="2">The sequence shown here is derived from an EMBL/GenBank/DDBJ whole genome shotgun (WGS) entry which is preliminary data.</text>
</comment>
<dbReference type="Gene3D" id="3.40.50.2020">
    <property type="match status" value="2"/>
</dbReference>
<sequence length="108" mass="11956">MGIITIYSFDVHHNSIPSLFSGYFCNISPVKFIIRSIDIDRSSSVIVAPDIKNVKQCSLIADELNIQLAIVHKDKRKKTICNSILNFVAPAMVPEIAILISSITVLNN</sequence>
<proteinExistence type="predicted"/>
<evidence type="ECO:0000313" key="3">
    <source>
        <dbReference type="Proteomes" id="UP001314181"/>
    </source>
</evidence>
<organism evidence="2 3">
    <name type="scientific">Candidatus Xenohaliotis californiensis</name>
    <dbReference type="NCBI Taxonomy" id="84677"/>
    <lineage>
        <taxon>Bacteria</taxon>
        <taxon>Pseudomonadati</taxon>
        <taxon>Pseudomonadota</taxon>
        <taxon>Alphaproteobacteria</taxon>
        <taxon>Rickettsiales</taxon>
        <taxon>Anaplasmataceae</taxon>
        <taxon>Candidatus Xenohaliotis</taxon>
    </lineage>
</organism>
<dbReference type="RefSeq" id="WP_338363824.1">
    <property type="nucleotide sequence ID" value="NZ_CAWVOK010000014.1"/>
</dbReference>
<name>A0ABM9N7T9_9RICK</name>
<protein>
    <submittedName>
        <fullName evidence="2">Uncharacterized protein</fullName>
    </submittedName>
</protein>
<keyword evidence="1" id="KW-0472">Membrane</keyword>
<dbReference type="Proteomes" id="UP001314181">
    <property type="component" value="Unassembled WGS sequence"/>
</dbReference>
<gene>
    <name evidence="2" type="ORF">CAXC1_220068</name>
</gene>
<dbReference type="InterPro" id="IPR029057">
    <property type="entry name" value="PRTase-like"/>
</dbReference>
<evidence type="ECO:0000313" key="2">
    <source>
        <dbReference type="EMBL" id="CAK8162798.1"/>
    </source>
</evidence>
<accession>A0ABM9N7T9</accession>
<keyword evidence="1" id="KW-1133">Transmembrane helix</keyword>
<keyword evidence="1" id="KW-0812">Transmembrane</keyword>
<keyword evidence="3" id="KW-1185">Reference proteome</keyword>